<comment type="similarity">
    <text evidence="1">Belongs to the leucine-binding protein family.</text>
</comment>
<dbReference type="Gene3D" id="3.40.50.2300">
    <property type="match status" value="2"/>
</dbReference>
<dbReference type="PROSITE" id="PS51257">
    <property type="entry name" value="PROKAR_LIPOPROTEIN"/>
    <property type="match status" value="1"/>
</dbReference>
<feature type="signal peptide" evidence="5">
    <location>
        <begin position="1"/>
        <end position="19"/>
    </location>
</feature>
<dbReference type="PRINTS" id="PR00337">
    <property type="entry name" value="LEUILEVALBP"/>
</dbReference>
<keyword evidence="4" id="KW-0029">Amino-acid transport</keyword>
<keyword evidence="8" id="KW-1185">Reference proteome</keyword>
<evidence type="ECO:0000259" key="6">
    <source>
        <dbReference type="Pfam" id="PF13458"/>
    </source>
</evidence>
<dbReference type="InterPro" id="IPR028082">
    <property type="entry name" value="Peripla_BP_I"/>
</dbReference>
<dbReference type="InterPro" id="IPR000709">
    <property type="entry name" value="Leu_Ile_Val-bd"/>
</dbReference>
<dbReference type="PANTHER" id="PTHR30483">
    <property type="entry name" value="LEUCINE-SPECIFIC-BINDING PROTEIN"/>
    <property type="match status" value="1"/>
</dbReference>
<accession>A0A074MCP2</accession>
<dbReference type="OrthoDB" id="9783240at2"/>
<sequence length="391" mass="41990">MSKKFIAVTAVLTATTALAGCGSKSTGSSSSNGDTIKIGANLELTGAVAAFGTSQLNGIKLAMEEINSAGGVNGKKLEVVSADNASKKDESTRTATKLITEDKVDVLMGAAISGDTFAAVEVANNKKIPMLTPSATNDDITFDHKKNKLNDYVFRACFIDSFQGKVMADFSADNLKAKNAVIYTDNSSDYSKGLAKSFKSEFESKGGKIVAEESYQTKDTDFKAVLTRIKTLNPEVIWVPGYYEEVGKIVKQAREMGITAAIEGGDGWDAPQLVDIAGKENLNNTFISNHYTSEDPDPKVRKFIDAFKAKYNTVPDAMAVLGYDATYMVADAVKRAGSTDKEKIKEALANTKNFEGVTGKISLDKNHDPVKAAVVLEYKDGKQTFNTKVQP</sequence>
<dbReference type="AlphaFoldDB" id="A0A074MCP2"/>
<organism evidence="7 8">
    <name type="scientific">Tumebacillus flagellatus</name>
    <dbReference type="NCBI Taxonomy" id="1157490"/>
    <lineage>
        <taxon>Bacteria</taxon>
        <taxon>Bacillati</taxon>
        <taxon>Bacillota</taxon>
        <taxon>Bacilli</taxon>
        <taxon>Bacillales</taxon>
        <taxon>Alicyclobacillaceae</taxon>
        <taxon>Tumebacillus</taxon>
    </lineage>
</organism>
<dbReference type="InterPro" id="IPR028081">
    <property type="entry name" value="Leu-bd"/>
</dbReference>
<protein>
    <submittedName>
        <fullName evidence="7">Ethanolamine utilization protein EutJ</fullName>
    </submittedName>
</protein>
<keyword evidence="2" id="KW-0813">Transport</keyword>
<dbReference type="EMBL" id="JMIR01000010">
    <property type="protein sequence ID" value="KEO83627.1"/>
    <property type="molecule type" value="Genomic_DNA"/>
</dbReference>
<dbReference type="CDD" id="cd06347">
    <property type="entry name" value="PBP1_ABC_LivK_ligand_binding-like"/>
    <property type="match status" value="1"/>
</dbReference>
<reference evidence="7 8" key="1">
    <citation type="journal article" date="2013" name="Int. J. Syst. Evol. Microbiol.">
        <title>Tumebacillus flagellatus sp. nov., an alpha-amylase/pullulanase-producing bacterium isolated from cassava wastewater.</title>
        <authorList>
            <person name="Wang Q."/>
            <person name="Xie N."/>
            <person name="Qin Y."/>
            <person name="Shen N."/>
            <person name="Zhu J."/>
            <person name="Mi H."/>
            <person name="Huang R."/>
        </authorList>
    </citation>
    <scope>NUCLEOTIDE SEQUENCE [LARGE SCALE GENOMIC DNA]</scope>
    <source>
        <strain evidence="7 8">GST4</strain>
    </source>
</reference>
<dbReference type="eggNOG" id="COG0683">
    <property type="taxonomic scope" value="Bacteria"/>
</dbReference>
<feature type="chain" id="PRO_5001697032" evidence="5">
    <location>
        <begin position="20"/>
        <end position="391"/>
    </location>
</feature>
<evidence type="ECO:0000313" key="8">
    <source>
        <dbReference type="Proteomes" id="UP000027931"/>
    </source>
</evidence>
<gene>
    <name evidence="7" type="ORF">EL26_09460</name>
</gene>
<dbReference type="Proteomes" id="UP000027931">
    <property type="component" value="Unassembled WGS sequence"/>
</dbReference>
<dbReference type="PANTHER" id="PTHR30483:SF6">
    <property type="entry name" value="PERIPLASMIC BINDING PROTEIN OF ABC TRANSPORTER FOR NATURAL AMINO ACIDS"/>
    <property type="match status" value="1"/>
</dbReference>
<keyword evidence="3 5" id="KW-0732">Signal</keyword>
<feature type="domain" description="Leucine-binding protein" evidence="6">
    <location>
        <begin position="35"/>
        <end position="381"/>
    </location>
</feature>
<evidence type="ECO:0000256" key="5">
    <source>
        <dbReference type="SAM" id="SignalP"/>
    </source>
</evidence>
<evidence type="ECO:0000256" key="3">
    <source>
        <dbReference type="ARBA" id="ARBA00022729"/>
    </source>
</evidence>
<proteinExistence type="inferred from homology"/>
<dbReference type="STRING" id="1157490.EL26_09460"/>
<dbReference type="GO" id="GO:0006865">
    <property type="term" value="P:amino acid transport"/>
    <property type="evidence" value="ECO:0007669"/>
    <property type="project" value="UniProtKB-KW"/>
</dbReference>
<evidence type="ECO:0000313" key="7">
    <source>
        <dbReference type="EMBL" id="KEO83627.1"/>
    </source>
</evidence>
<evidence type="ECO:0000256" key="4">
    <source>
        <dbReference type="ARBA" id="ARBA00022970"/>
    </source>
</evidence>
<name>A0A074MCP2_9BACL</name>
<dbReference type="Pfam" id="PF13458">
    <property type="entry name" value="Peripla_BP_6"/>
    <property type="match status" value="1"/>
</dbReference>
<dbReference type="InterPro" id="IPR051010">
    <property type="entry name" value="BCAA_transport"/>
</dbReference>
<comment type="caution">
    <text evidence="7">The sequence shown here is derived from an EMBL/GenBank/DDBJ whole genome shotgun (WGS) entry which is preliminary data.</text>
</comment>
<evidence type="ECO:0000256" key="2">
    <source>
        <dbReference type="ARBA" id="ARBA00022448"/>
    </source>
</evidence>
<evidence type="ECO:0000256" key="1">
    <source>
        <dbReference type="ARBA" id="ARBA00010062"/>
    </source>
</evidence>
<dbReference type="SUPFAM" id="SSF53822">
    <property type="entry name" value="Periplasmic binding protein-like I"/>
    <property type="match status" value="1"/>
</dbReference>